<keyword evidence="5" id="KW-1133">Transmembrane helix</keyword>
<dbReference type="InterPro" id="IPR000490">
    <property type="entry name" value="Glyco_hydro_17"/>
</dbReference>
<comment type="caution">
    <text evidence="6">The sequence shown here is derived from an EMBL/GenBank/DDBJ whole genome shotgun (WGS) entry which is preliminary data.</text>
</comment>
<feature type="transmembrane region" description="Helical" evidence="5">
    <location>
        <begin position="20"/>
        <end position="41"/>
    </location>
</feature>
<evidence type="ECO:0000256" key="3">
    <source>
        <dbReference type="ARBA" id="ARBA00023295"/>
    </source>
</evidence>
<keyword evidence="5" id="KW-0472">Membrane</keyword>
<dbReference type="GO" id="GO:0005975">
    <property type="term" value="P:carbohydrate metabolic process"/>
    <property type="evidence" value="ECO:0007669"/>
    <property type="project" value="InterPro"/>
</dbReference>
<evidence type="ECO:0000256" key="4">
    <source>
        <dbReference type="RuleBase" id="RU004335"/>
    </source>
</evidence>
<keyword evidence="3" id="KW-0326">Glycosidase</keyword>
<keyword evidence="2" id="KW-0378">Hydrolase</keyword>
<dbReference type="EMBL" id="NMUH01000483">
    <property type="protein sequence ID" value="MQL79929.1"/>
    <property type="molecule type" value="Genomic_DNA"/>
</dbReference>
<protein>
    <recommendedName>
        <fullName evidence="8">Glucan endo-1,3-beta-D-glucosidase</fullName>
    </recommendedName>
</protein>
<evidence type="ECO:0000256" key="2">
    <source>
        <dbReference type="ARBA" id="ARBA00022801"/>
    </source>
</evidence>
<evidence type="ECO:0000313" key="7">
    <source>
        <dbReference type="Proteomes" id="UP000652761"/>
    </source>
</evidence>
<dbReference type="GO" id="GO:0004553">
    <property type="term" value="F:hydrolase activity, hydrolyzing O-glycosyl compounds"/>
    <property type="evidence" value="ECO:0007669"/>
    <property type="project" value="InterPro"/>
</dbReference>
<dbReference type="InterPro" id="IPR017853">
    <property type="entry name" value="GH"/>
</dbReference>
<comment type="similarity">
    <text evidence="1 4">Belongs to the glycosyl hydrolase 17 family.</text>
</comment>
<dbReference type="Proteomes" id="UP000652761">
    <property type="component" value="Unassembled WGS sequence"/>
</dbReference>
<dbReference type="InterPro" id="IPR044965">
    <property type="entry name" value="Glyco_hydro_17_plant"/>
</dbReference>
<name>A0A843UIY3_COLES</name>
<reference evidence="6" key="1">
    <citation type="submission" date="2017-07" db="EMBL/GenBank/DDBJ databases">
        <title>Taro Niue Genome Assembly and Annotation.</title>
        <authorList>
            <person name="Atibalentja N."/>
            <person name="Keating K."/>
            <person name="Fields C.J."/>
        </authorList>
    </citation>
    <scope>NUCLEOTIDE SEQUENCE</scope>
    <source>
        <strain evidence="6">Niue_2</strain>
        <tissue evidence="6">Leaf</tissue>
    </source>
</reference>
<evidence type="ECO:0000313" key="6">
    <source>
        <dbReference type="EMBL" id="MQL79929.1"/>
    </source>
</evidence>
<proteinExistence type="inferred from homology"/>
<organism evidence="6 7">
    <name type="scientific">Colocasia esculenta</name>
    <name type="common">Wild taro</name>
    <name type="synonym">Arum esculentum</name>
    <dbReference type="NCBI Taxonomy" id="4460"/>
    <lineage>
        <taxon>Eukaryota</taxon>
        <taxon>Viridiplantae</taxon>
        <taxon>Streptophyta</taxon>
        <taxon>Embryophyta</taxon>
        <taxon>Tracheophyta</taxon>
        <taxon>Spermatophyta</taxon>
        <taxon>Magnoliopsida</taxon>
        <taxon>Liliopsida</taxon>
        <taxon>Araceae</taxon>
        <taxon>Aroideae</taxon>
        <taxon>Colocasieae</taxon>
        <taxon>Colocasia</taxon>
    </lineage>
</organism>
<evidence type="ECO:0000256" key="1">
    <source>
        <dbReference type="ARBA" id="ARBA00008773"/>
    </source>
</evidence>
<keyword evidence="5" id="KW-0812">Transmembrane</keyword>
<dbReference type="SUPFAM" id="SSF51445">
    <property type="entry name" value="(Trans)glycosidases"/>
    <property type="match status" value="1"/>
</dbReference>
<dbReference type="AlphaFoldDB" id="A0A843UIY3"/>
<keyword evidence="7" id="KW-1185">Reference proteome</keyword>
<gene>
    <name evidence="6" type="ORF">Taro_012378</name>
</gene>
<dbReference type="Gene3D" id="3.20.20.80">
    <property type="entry name" value="Glycosidases"/>
    <property type="match status" value="1"/>
</dbReference>
<dbReference type="OrthoDB" id="1716442at2759"/>
<evidence type="ECO:0008006" key="8">
    <source>
        <dbReference type="Google" id="ProtNLM"/>
    </source>
</evidence>
<dbReference type="PANTHER" id="PTHR32227">
    <property type="entry name" value="GLUCAN ENDO-1,3-BETA-GLUCOSIDASE BG1-RELATED-RELATED"/>
    <property type="match status" value="1"/>
</dbReference>
<evidence type="ECO:0000256" key="5">
    <source>
        <dbReference type="SAM" id="Phobius"/>
    </source>
</evidence>
<sequence length="101" mass="11399">MLYCKNFITAFFLQSATLTSTILILGTARLLLTLYLCILIYESPVATSDWVRDNVLAYWPDVRFSYVTVGNEVIFDKGVAQYILPAMHNIYRALAAAGLRD</sequence>
<dbReference type="Pfam" id="PF00332">
    <property type="entry name" value="Glyco_hydro_17"/>
    <property type="match status" value="1"/>
</dbReference>
<accession>A0A843UIY3</accession>